<feature type="compositionally biased region" description="Basic and acidic residues" evidence="1">
    <location>
        <begin position="379"/>
        <end position="391"/>
    </location>
</feature>
<feature type="compositionally biased region" description="Polar residues" evidence="1">
    <location>
        <begin position="1075"/>
        <end position="1092"/>
    </location>
</feature>
<feature type="compositionally biased region" description="Polar residues" evidence="1">
    <location>
        <begin position="2357"/>
        <end position="2368"/>
    </location>
</feature>
<feature type="region of interest" description="Disordered" evidence="1">
    <location>
        <begin position="598"/>
        <end position="621"/>
    </location>
</feature>
<dbReference type="Proteomes" id="UP000829291">
    <property type="component" value="Chromosome 7"/>
</dbReference>
<feature type="compositionally biased region" description="Polar residues" evidence="1">
    <location>
        <begin position="1339"/>
        <end position="1360"/>
    </location>
</feature>
<reference evidence="4 5" key="1">
    <citation type="submission" date="2025-05" db="UniProtKB">
        <authorList>
            <consortium name="RefSeq"/>
        </authorList>
    </citation>
    <scope>IDENTIFICATION</scope>
    <source>
        <tissue evidence="4 5">Thorax and Abdomen</tissue>
    </source>
</reference>
<protein>
    <submittedName>
        <fullName evidence="4 5">Titin-like isoform X1</fullName>
    </submittedName>
</protein>
<evidence type="ECO:0000313" key="7">
    <source>
        <dbReference type="RefSeq" id="XP_046601595.1"/>
    </source>
</evidence>
<feature type="compositionally biased region" description="Basic and acidic residues" evidence="1">
    <location>
        <begin position="2385"/>
        <end position="2403"/>
    </location>
</feature>
<dbReference type="Pfam" id="PF02197">
    <property type="entry name" value="RIIa"/>
    <property type="match status" value="1"/>
</dbReference>
<dbReference type="CDD" id="cd23767">
    <property type="entry name" value="IQCD"/>
    <property type="match status" value="1"/>
</dbReference>
<feature type="compositionally biased region" description="Basic and acidic residues" evidence="1">
    <location>
        <begin position="2415"/>
        <end position="2432"/>
    </location>
</feature>
<feature type="compositionally biased region" description="Polar residues" evidence="1">
    <location>
        <begin position="1039"/>
        <end position="1052"/>
    </location>
</feature>
<evidence type="ECO:0000259" key="2">
    <source>
        <dbReference type="SMART" id="SM00394"/>
    </source>
</evidence>
<feature type="region of interest" description="Disordered" evidence="1">
    <location>
        <begin position="1039"/>
        <end position="1099"/>
    </location>
</feature>
<evidence type="ECO:0000313" key="9">
    <source>
        <dbReference type="RefSeq" id="XP_046601597.1"/>
    </source>
</evidence>
<dbReference type="GeneID" id="107223505"/>
<dbReference type="RefSeq" id="XP_046601592.1">
    <property type="nucleotide sequence ID" value="XM_046745636.1"/>
</dbReference>
<feature type="region of interest" description="Disordered" evidence="1">
    <location>
        <begin position="137"/>
        <end position="201"/>
    </location>
</feature>
<dbReference type="PROSITE" id="PS50096">
    <property type="entry name" value="IQ"/>
    <property type="match status" value="2"/>
</dbReference>
<feature type="compositionally biased region" description="Basic and acidic residues" evidence="1">
    <location>
        <begin position="274"/>
        <end position="292"/>
    </location>
</feature>
<feature type="compositionally biased region" description="Basic residues" evidence="1">
    <location>
        <begin position="399"/>
        <end position="410"/>
    </location>
</feature>
<dbReference type="RefSeq" id="XP_046601595.1">
    <property type="nucleotide sequence ID" value="XM_046745639.1"/>
</dbReference>
<feature type="compositionally biased region" description="Low complexity" evidence="1">
    <location>
        <begin position="2246"/>
        <end position="2256"/>
    </location>
</feature>
<name>A0ABM3GMU4_NEOLC</name>
<dbReference type="SUPFAM" id="SSF47391">
    <property type="entry name" value="Dimerization-anchoring domain of cAMP-dependent PK regulatory subunit"/>
    <property type="match status" value="1"/>
</dbReference>
<feature type="compositionally biased region" description="Basic and acidic residues" evidence="1">
    <location>
        <begin position="2290"/>
        <end position="2304"/>
    </location>
</feature>
<feature type="compositionally biased region" description="Low complexity" evidence="1">
    <location>
        <begin position="2194"/>
        <end position="2205"/>
    </location>
</feature>
<dbReference type="Gene3D" id="1.20.890.10">
    <property type="entry name" value="cAMP-dependent protein kinase regulatory subunit, dimerization-anchoring domain"/>
    <property type="match status" value="1"/>
</dbReference>
<dbReference type="RefSeq" id="XP_046601591.1">
    <property type="nucleotide sequence ID" value="XM_046745635.1"/>
</dbReference>
<feature type="region of interest" description="Disordered" evidence="1">
    <location>
        <begin position="2048"/>
        <end position="2068"/>
    </location>
</feature>
<feature type="region of interest" description="Disordered" evidence="1">
    <location>
        <begin position="352"/>
        <end position="539"/>
    </location>
</feature>
<feature type="compositionally biased region" description="Polar residues" evidence="1">
    <location>
        <begin position="472"/>
        <end position="482"/>
    </location>
</feature>
<feature type="region of interest" description="Disordered" evidence="1">
    <location>
        <begin position="215"/>
        <end position="294"/>
    </location>
</feature>
<dbReference type="RefSeq" id="XP_046601593.1">
    <property type="nucleotide sequence ID" value="XM_046745637.1"/>
</dbReference>
<dbReference type="Pfam" id="PF00612">
    <property type="entry name" value="IQ"/>
    <property type="match status" value="2"/>
</dbReference>
<feature type="domain" description="RIIa" evidence="2">
    <location>
        <begin position="22"/>
        <end position="59"/>
    </location>
</feature>
<evidence type="ECO:0000313" key="8">
    <source>
        <dbReference type="RefSeq" id="XP_046601596.1"/>
    </source>
</evidence>
<dbReference type="RefSeq" id="XP_046601597.1">
    <property type="nucleotide sequence ID" value="XM_046745641.1"/>
</dbReference>
<evidence type="ECO:0000256" key="1">
    <source>
        <dbReference type="SAM" id="MobiDB-lite"/>
    </source>
</evidence>
<dbReference type="SMART" id="SM00394">
    <property type="entry name" value="RIIa"/>
    <property type="match status" value="1"/>
</dbReference>
<feature type="compositionally biased region" description="Basic and acidic residues" evidence="1">
    <location>
        <begin position="1787"/>
        <end position="1819"/>
    </location>
</feature>
<feature type="compositionally biased region" description="Basic and acidic residues" evidence="1">
    <location>
        <begin position="434"/>
        <end position="452"/>
    </location>
</feature>
<feature type="region of interest" description="Disordered" evidence="1">
    <location>
        <begin position="2355"/>
        <end position="2464"/>
    </location>
</feature>
<evidence type="ECO:0000313" key="4">
    <source>
        <dbReference type="RefSeq" id="XP_046601591.1"/>
    </source>
</evidence>
<evidence type="ECO:0000313" key="5">
    <source>
        <dbReference type="RefSeq" id="XP_046601592.1"/>
    </source>
</evidence>
<feature type="region of interest" description="Disordered" evidence="1">
    <location>
        <begin position="1672"/>
        <end position="1825"/>
    </location>
</feature>
<feature type="compositionally biased region" description="Polar residues" evidence="1">
    <location>
        <begin position="509"/>
        <end position="519"/>
    </location>
</feature>
<feature type="region of interest" description="Disordered" evidence="1">
    <location>
        <begin position="1256"/>
        <end position="1378"/>
    </location>
</feature>
<feature type="compositionally biased region" description="Basic and acidic residues" evidence="1">
    <location>
        <begin position="164"/>
        <end position="188"/>
    </location>
</feature>
<feature type="compositionally biased region" description="Basic and acidic residues" evidence="1">
    <location>
        <begin position="1672"/>
        <end position="1767"/>
    </location>
</feature>
<dbReference type="InterPro" id="IPR000048">
    <property type="entry name" value="IQ_motif_EF-hand-BS"/>
</dbReference>
<dbReference type="InterPro" id="IPR047579">
    <property type="entry name" value="DD_CABYR_SP17"/>
</dbReference>
<dbReference type="InterPro" id="IPR003117">
    <property type="entry name" value="cAMP_dep_PK_reg_su_I/II_a/b"/>
</dbReference>
<feature type="compositionally biased region" description="Basic and acidic residues" evidence="1">
    <location>
        <begin position="137"/>
        <end position="150"/>
    </location>
</feature>
<feature type="region of interest" description="Disordered" evidence="1">
    <location>
        <begin position="2246"/>
        <end position="2266"/>
    </location>
</feature>
<accession>A0ABM3GMU4</accession>
<feature type="region of interest" description="Disordered" evidence="1">
    <location>
        <begin position="840"/>
        <end position="859"/>
    </location>
</feature>
<feature type="compositionally biased region" description="Basic and acidic residues" evidence="1">
    <location>
        <begin position="249"/>
        <end position="264"/>
    </location>
</feature>
<dbReference type="RefSeq" id="XP_046601596.1">
    <property type="nucleotide sequence ID" value="XM_046745640.1"/>
</dbReference>
<feature type="compositionally biased region" description="Basic and acidic residues" evidence="1">
    <location>
        <begin position="215"/>
        <end position="236"/>
    </location>
</feature>
<organism evidence="3 7">
    <name type="scientific">Neodiprion lecontei</name>
    <name type="common">Redheaded pine sawfly</name>
    <dbReference type="NCBI Taxonomy" id="441921"/>
    <lineage>
        <taxon>Eukaryota</taxon>
        <taxon>Metazoa</taxon>
        <taxon>Ecdysozoa</taxon>
        <taxon>Arthropoda</taxon>
        <taxon>Hexapoda</taxon>
        <taxon>Insecta</taxon>
        <taxon>Pterygota</taxon>
        <taxon>Neoptera</taxon>
        <taxon>Endopterygota</taxon>
        <taxon>Hymenoptera</taxon>
        <taxon>Tenthredinoidea</taxon>
        <taxon>Diprionidae</taxon>
        <taxon>Diprioninae</taxon>
        <taxon>Neodiprion</taxon>
    </lineage>
</organism>
<feature type="region of interest" description="Disordered" evidence="1">
    <location>
        <begin position="2290"/>
        <end position="2321"/>
    </location>
</feature>
<dbReference type="SMART" id="SM00015">
    <property type="entry name" value="IQ"/>
    <property type="match status" value="2"/>
</dbReference>
<feature type="compositionally biased region" description="Polar residues" evidence="1">
    <location>
        <begin position="355"/>
        <end position="378"/>
    </location>
</feature>
<dbReference type="CDD" id="cd12100">
    <property type="entry name" value="DD_CABYR_SP17"/>
    <property type="match status" value="1"/>
</dbReference>
<feature type="region of interest" description="Disordered" evidence="1">
    <location>
        <begin position="980"/>
        <end position="1003"/>
    </location>
</feature>
<evidence type="ECO:0000313" key="3">
    <source>
        <dbReference type="Proteomes" id="UP000829291"/>
    </source>
</evidence>
<proteinExistence type="predicted"/>
<feature type="compositionally biased region" description="Basic and acidic residues" evidence="1">
    <location>
        <begin position="1053"/>
        <end position="1074"/>
    </location>
</feature>
<dbReference type="Gene3D" id="1.20.5.190">
    <property type="match status" value="1"/>
</dbReference>
<feature type="compositionally biased region" description="Basic and acidic residues" evidence="1">
    <location>
        <begin position="1256"/>
        <end position="1293"/>
    </location>
</feature>
<feature type="region of interest" description="Disordered" evidence="1">
    <location>
        <begin position="2187"/>
        <end position="2210"/>
    </location>
</feature>
<feature type="region of interest" description="Disordered" evidence="1">
    <location>
        <begin position="85"/>
        <end position="110"/>
    </location>
</feature>
<keyword evidence="3" id="KW-1185">Reference proteome</keyword>
<feature type="region of interest" description="Disordered" evidence="1">
    <location>
        <begin position="1412"/>
        <end position="1442"/>
    </location>
</feature>
<gene>
    <name evidence="4 5 6 7 8 9" type="primary">LOC107223505</name>
</gene>
<evidence type="ECO:0000313" key="6">
    <source>
        <dbReference type="RefSeq" id="XP_046601593.1"/>
    </source>
</evidence>
<sequence>MGTAKRDLRTSGDLVMAPRVPHGLAVAVEGLTREVIRHRPEDIYVFAAQHFEELLKLRDGYGAVGSLPGRSGNTAALREINESLKKRSGTDAQSPGEKSMRERSGWSMNETARVLERHRSIFGDKGRKVSTEEVRALGNEKENKVSRGDDAGVDTFPVSQKRRGSSERFVKRRVPRDADVASDNKSKSDSNGNPKIISQIPTLTGTGNLLAKDIKSELRKNRNSSKDSRSTREVGSRHPGGSKKTLMRSSREKSLDKFVQREKEDDKDDLTSVVKKETNATDNQKQKTDAKALSRSLAKIPRTLSMDRVRGFVLDKFRSSESLEELRSTNYVDRVQEVIDDAAPSILRRVREMSARSSVGQTSSRGYESVDESTSTSTRSDKSNQTDDVRSRSAMSATRRSRKSTRRRSRSKSEKTSAGADSLEGIETLASESEPVKQETKSEIAEGTKSVESRGSLKGLAISKEEERIGSTKRSTGNGESDASNHPDGARKASVGSPSVSLPAVRPPSSKNTSRSVSRTDSDNLVLPPIPPELPRSPKKCEELVLPSLQASVRIPEPKGGPLDLRTIDGDPSALIDAVEVELILPDAPTEEIFKDSLNVTPDIGENASPRPDSLEPDEHGDNIAELKSKLNEVGTFGADQASVGITERLREIEETEKKIENIRTAEPSRSSIDNAGAASVKEKLVEIQEPEERLRNAINSGAKRETQKIQGVTIDVGVKEKLIEIQEAEKRIEKILQPEDQDTRNSDVDVGVKEKLVEVEKAEKRIDEILRSELRDIHKEENCADVKEKPIEVKNTEINVEETLQRETQEILKSRSEAGMKEKFMEIDETEKRIEKILHPEIQETRDDGNNAETKEKPAAIENTVIIIETPSDSACRVIPRTGVDAGIREKLMEIEATEQRIEKILHPKAHVAEKEKSDCEVKAEPVMNTEATCSEGQKIQESRTKPAEFMKEKLMEVEEASKRLRNLDLAGKEGKLDQIGTAHHGDGFENPNDPVTTRNSVPKTPFILEIPTEYVTTTSETDTIKVFVAEVEVNRSTPRLGQNTESSTNAGEDREEKSDKHTNESKTPDAKSDGQQLPSGTPDSLGNSYVLTEGSPYEIPDSVTTVVIPDRQTDTPSSETLEIVIEEQDTRSKTSQDTEESREISLRNILDNFGEIVHQEATIVGSPHTDVDFIRGLKTSNEVIIPRQDLDLIREEDDKEVTDSVGAGSVVTAPMNAVTPTLDDIAETEEIDDASENRETAAIMEYTKKSIPEDVSRGLVDEEAGRSSENRDNGSLESSRVETENRAEVEGPWRTTSPTMTSALGLLQRNITDSTTTESTDEVKETTISDDGGITAPESSVTSPSCAVNIGPRNSESSNEVKETTITDQPAEDGGKNLYSLVPQCHGSMPHVPELNLDSLQDITVSSFQLSDDPTAEEDSDAGKPSGENETSALIKGADENKESVCGDTIVQENVVVREDPCTKVVAYITQPDANVIGFKYADIDGESNSATLKLGIGGGEKKVTAVVEKMDEVAGRISETVDKKETEKAPENISEKMVELVNLDVVNTEHGKVDEEVLEKESEKVHGEWVKKQSKVVLERGARKELSDMTVEIREEFSQKEPAEVHEKLAKNVSEQETVTLHEDLPGKVIKTAVAEIQSEVVKDKKPQTVPEGVSANVTVRITNEVHEELAESKPEDVHQELAKSKPEEVHEELDKIEPEEVHEELAKGKPEEVHKELDKIEPEEPREELTKKELEEMSEKGERKIVEEIREKEQGESIEKVEEINEEVPVNTVDKMPTDDDDKSIKKEPKEQPKVESKKVDEMVHEAQTTKEKIEGSSVEELQIIRETKMKHEGMNEKTTDDAKLVSQSLQIPEGIKTPAVSAAPVAAYPPKAEVVTNILVDDGTSGERMEYHIYVPELTASEESTTESSTFNSAATKIQAGVRGFLTRRRLQSAQRRSSTLDSVPSIQDSVAADAPHPLEPIEEVGLAQAATTIQSGYRGYKARQRLRREDAVQKTTLSVESAFSGNGLQHTGEFHDCIPLPVIIGDTASIAVNLKPVVKLSAGRQRQRPESSEYTDDTAMSRETAKEARRLMVGEDNNDMENREGSIEKNHDSMESTSVEGGDVGESSFRLIVEKYPHANRGLNLVVVSSNDAVLQSQYLNFITSIEEVTNDTDSLVGPKPNLKVIEDLQSLLKSTAGVESLPVDNTSSSDVSAGSSTSIREPLAVSGTPATGVVIEELSKTEEKGMVPDVITLTSVSNSNDVNKSVTNTDDANSDAPGDSLVDLPGLSLETSRVTPIVPDVGKETEAGVSVEERPEAELQGEVPQDGSLGTMSFSMNVDDMLGLGAESDPSSKMKPIFEVTVTPRDLLKLTSNRSQGSQASGERAESPVTMMQTVPKSVEEKSDRSEDERFGEPKSSKGKIGSVEDSAPIKDSRDDSTQGRKKNENSSSEETSRTYSNDKSVRHSTTRGGKIFQAFP</sequence>